<evidence type="ECO:0000313" key="3">
    <source>
        <dbReference type="Proteomes" id="UP000033774"/>
    </source>
</evidence>
<feature type="non-terminal residue" evidence="2">
    <location>
        <position position="67"/>
    </location>
</feature>
<protein>
    <submittedName>
        <fullName evidence="2">Uncharacterized protein</fullName>
    </submittedName>
</protein>
<accession>A0A0F3IHD8</accession>
<evidence type="ECO:0000313" key="2">
    <source>
        <dbReference type="EMBL" id="KJV05963.1"/>
    </source>
</evidence>
<evidence type="ECO:0000256" key="1">
    <source>
        <dbReference type="SAM" id="Phobius"/>
    </source>
</evidence>
<dbReference type="Proteomes" id="UP000033774">
    <property type="component" value="Unassembled WGS sequence"/>
</dbReference>
<dbReference type="EMBL" id="LAJY01000972">
    <property type="protein sequence ID" value="KJV05963.1"/>
    <property type="molecule type" value="Genomic_DNA"/>
</dbReference>
<reference evidence="2 3" key="1">
    <citation type="submission" date="2015-03" db="EMBL/GenBank/DDBJ databases">
        <title>Draft genome sequence of Elstera litoralis.</title>
        <authorList>
            <person name="Rahalkar M.C."/>
            <person name="Dhakephalkar P.K."/>
            <person name="Pore S.D."/>
            <person name="Arora P."/>
            <person name="Kapse N.G."/>
            <person name="Pandit P.S."/>
        </authorList>
    </citation>
    <scope>NUCLEOTIDE SEQUENCE [LARGE SCALE GENOMIC DNA]</scope>
    <source>
        <strain evidence="2 3">Dia-1</strain>
    </source>
</reference>
<gene>
    <name evidence="2" type="ORF">VZ95_20990</name>
</gene>
<keyword evidence="1" id="KW-1133">Transmembrane helix</keyword>
<proteinExistence type="predicted"/>
<name>A0A0F3IHD8_9PROT</name>
<keyword evidence="1" id="KW-0472">Membrane</keyword>
<organism evidence="2 3">
    <name type="scientific">Elstera litoralis</name>
    <dbReference type="NCBI Taxonomy" id="552518"/>
    <lineage>
        <taxon>Bacteria</taxon>
        <taxon>Pseudomonadati</taxon>
        <taxon>Pseudomonadota</taxon>
        <taxon>Alphaproteobacteria</taxon>
        <taxon>Rhodospirillales</taxon>
        <taxon>Rhodospirillaceae</taxon>
        <taxon>Elstera</taxon>
    </lineage>
</organism>
<keyword evidence="1" id="KW-0812">Transmembrane</keyword>
<dbReference type="RefSeq" id="WP_045777603.1">
    <property type="nucleotide sequence ID" value="NZ_LAJY01000972.1"/>
</dbReference>
<dbReference type="AlphaFoldDB" id="A0A0F3IHD8"/>
<feature type="transmembrane region" description="Helical" evidence="1">
    <location>
        <begin position="12"/>
        <end position="32"/>
    </location>
</feature>
<sequence>MANKISLSIRWKVFIIPGVALIALGLLALVGISTISNQNRVLDQITRISSAKATEALQLSRAFEQAH</sequence>
<comment type="caution">
    <text evidence="2">The sequence shown here is derived from an EMBL/GenBank/DDBJ whole genome shotgun (WGS) entry which is preliminary data.</text>
</comment>
<keyword evidence="3" id="KW-1185">Reference proteome</keyword>